<dbReference type="SUPFAM" id="SSF53448">
    <property type="entry name" value="Nucleotide-diphospho-sugar transferases"/>
    <property type="match status" value="1"/>
</dbReference>
<dbReference type="CDD" id="cd00761">
    <property type="entry name" value="Glyco_tranf_GTA_type"/>
    <property type="match status" value="1"/>
</dbReference>
<sequence>MEPVVSIVMPVRNVQRTIDPAICSIVAQTCMEWELVVLDDGSTDETVQRLRAWADRDERIRPFVDGRVLGLPARLNEGVRQCRAPIIARMDGDDICYPHRLETQLSFLRDNPEVDLVGAALMVFTSDGTARGSRSLTGCHEELTSNPLLNGIPLAHPTWMGRRSWFHKFPYDPRARRCEDWEVLLRGHTSSRYASIPDVLLGYREDRIKLRSSVQSRLHQVIFLLHYGTRDRRVLWSLVGAAGQIAKGVRDTMAVLVRRQDLVLGRRNQDPSPSELANWKVIWSRFTDS</sequence>
<protein>
    <recommendedName>
        <fullName evidence="1">Glycosyltransferase 2-like domain-containing protein</fullName>
    </recommendedName>
</protein>
<dbReference type="Gene3D" id="3.90.550.10">
    <property type="entry name" value="Spore Coat Polysaccharide Biosynthesis Protein SpsA, Chain A"/>
    <property type="match status" value="1"/>
</dbReference>
<accession>A0A850Q198</accession>
<reference evidence="2 3" key="1">
    <citation type="submission" date="2020-05" db="EMBL/GenBank/DDBJ databases">
        <title>Draft genome sequence of Mycobacterium hippocampi DL, isolated from European seabass, Dicentrarchus labrax, reared in fish farms.</title>
        <authorList>
            <person name="Stathopoulou P."/>
            <person name="Asimakis E."/>
            <person name="Tzokas K."/>
            <person name="Batargias C."/>
            <person name="Tsiamis G."/>
        </authorList>
    </citation>
    <scope>NUCLEOTIDE SEQUENCE [LARGE SCALE GENOMIC DNA]</scope>
    <source>
        <strain evidence="2 3">DL</strain>
    </source>
</reference>
<dbReference type="GO" id="GO:0016758">
    <property type="term" value="F:hexosyltransferase activity"/>
    <property type="evidence" value="ECO:0007669"/>
    <property type="project" value="UniProtKB-ARBA"/>
</dbReference>
<evidence type="ECO:0000259" key="1">
    <source>
        <dbReference type="Pfam" id="PF00535"/>
    </source>
</evidence>
<keyword evidence="3" id="KW-1185">Reference proteome</keyword>
<dbReference type="PANTHER" id="PTHR22916">
    <property type="entry name" value="GLYCOSYLTRANSFERASE"/>
    <property type="match status" value="1"/>
</dbReference>
<dbReference type="InterPro" id="IPR029044">
    <property type="entry name" value="Nucleotide-diphossugar_trans"/>
</dbReference>
<feature type="domain" description="Glycosyltransferase 2-like" evidence="1">
    <location>
        <begin position="6"/>
        <end position="167"/>
    </location>
</feature>
<dbReference type="AlphaFoldDB" id="A0A850Q198"/>
<dbReference type="InterPro" id="IPR001173">
    <property type="entry name" value="Glyco_trans_2-like"/>
</dbReference>
<dbReference type="Pfam" id="PF00535">
    <property type="entry name" value="Glycos_transf_2"/>
    <property type="match status" value="1"/>
</dbReference>
<dbReference type="Proteomes" id="UP000570517">
    <property type="component" value="Unassembled WGS sequence"/>
</dbReference>
<evidence type="ECO:0000313" key="2">
    <source>
        <dbReference type="EMBL" id="NVN53446.1"/>
    </source>
</evidence>
<name>A0A850Q198_9MYCO</name>
<proteinExistence type="predicted"/>
<gene>
    <name evidence="2" type="ORF">HLY00_3794</name>
</gene>
<organism evidence="2 3">
    <name type="scientific">Mycolicibacterium hippocampi</name>
    <dbReference type="NCBI Taxonomy" id="659824"/>
    <lineage>
        <taxon>Bacteria</taxon>
        <taxon>Bacillati</taxon>
        <taxon>Actinomycetota</taxon>
        <taxon>Actinomycetes</taxon>
        <taxon>Mycobacteriales</taxon>
        <taxon>Mycobacteriaceae</taxon>
        <taxon>Mycolicibacterium</taxon>
    </lineage>
</organism>
<dbReference type="RefSeq" id="WP_178361657.1">
    <property type="nucleotide sequence ID" value="NZ_JABFYL010000049.1"/>
</dbReference>
<comment type="caution">
    <text evidence="2">The sequence shown here is derived from an EMBL/GenBank/DDBJ whole genome shotgun (WGS) entry which is preliminary data.</text>
</comment>
<evidence type="ECO:0000313" key="3">
    <source>
        <dbReference type="Proteomes" id="UP000570517"/>
    </source>
</evidence>
<dbReference type="PANTHER" id="PTHR22916:SF3">
    <property type="entry name" value="UDP-GLCNAC:BETAGAL BETA-1,3-N-ACETYLGLUCOSAMINYLTRANSFERASE-LIKE PROTEIN 1"/>
    <property type="match status" value="1"/>
</dbReference>
<dbReference type="EMBL" id="JABFYL010000049">
    <property type="protein sequence ID" value="NVN53446.1"/>
    <property type="molecule type" value="Genomic_DNA"/>
</dbReference>